<protein>
    <submittedName>
        <fullName evidence="2">Uncharacterized protein</fullName>
    </submittedName>
</protein>
<accession>A0A7J7WI84</accession>
<dbReference type="AlphaFoldDB" id="A0A7J7WI84"/>
<reference evidence="2 3" key="1">
    <citation type="journal article" date="2020" name="Nature">
        <title>Six reference-quality genomes reveal evolution of bat adaptations.</title>
        <authorList>
            <person name="Jebb D."/>
            <person name="Huang Z."/>
            <person name="Pippel M."/>
            <person name="Hughes G.M."/>
            <person name="Lavrichenko K."/>
            <person name="Devanna P."/>
            <person name="Winkler S."/>
            <person name="Jermiin L.S."/>
            <person name="Skirmuntt E.C."/>
            <person name="Katzourakis A."/>
            <person name="Burkitt-Gray L."/>
            <person name="Ray D.A."/>
            <person name="Sullivan K.A.M."/>
            <person name="Roscito J.G."/>
            <person name="Kirilenko B.M."/>
            <person name="Davalos L.M."/>
            <person name="Corthals A.P."/>
            <person name="Power M.L."/>
            <person name="Jones G."/>
            <person name="Ransome R.D."/>
            <person name="Dechmann D.K.N."/>
            <person name="Locatelli A.G."/>
            <person name="Puechmaille S.J."/>
            <person name="Fedrigo O."/>
            <person name="Jarvis E.D."/>
            <person name="Hiller M."/>
            <person name="Vernes S.C."/>
            <person name="Myers E.W."/>
            <person name="Teeling E.C."/>
        </authorList>
    </citation>
    <scope>NUCLEOTIDE SEQUENCE [LARGE SCALE GENOMIC DNA]</scope>
    <source>
        <strain evidence="2">MMyoMyo1</strain>
        <tissue evidence="2">Flight muscle</tissue>
    </source>
</reference>
<comment type="caution">
    <text evidence="2">The sequence shown here is derived from an EMBL/GenBank/DDBJ whole genome shotgun (WGS) entry which is preliminary data.</text>
</comment>
<evidence type="ECO:0000313" key="2">
    <source>
        <dbReference type="EMBL" id="KAF6336948.1"/>
    </source>
</evidence>
<organism evidence="2 3">
    <name type="scientific">Myotis myotis</name>
    <name type="common">Greater mouse-eared bat</name>
    <name type="synonym">Vespertilio myotis</name>
    <dbReference type="NCBI Taxonomy" id="51298"/>
    <lineage>
        <taxon>Eukaryota</taxon>
        <taxon>Metazoa</taxon>
        <taxon>Chordata</taxon>
        <taxon>Craniata</taxon>
        <taxon>Vertebrata</taxon>
        <taxon>Euteleostomi</taxon>
        <taxon>Mammalia</taxon>
        <taxon>Eutheria</taxon>
        <taxon>Laurasiatheria</taxon>
        <taxon>Chiroptera</taxon>
        <taxon>Yangochiroptera</taxon>
        <taxon>Vespertilionidae</taxon>
        <taxon>Myotis</taxon>
    </lineage>
</organism>
<keyword evidence="3" id="KW-1185">Reference proteome</keyword>
<evidence type="ECO:0000256" key="1">
    <source>
        <dbReference type="SAM" id="MobiDB-lite"/>
    </source>
</evidence>
<gene>
    <name evidence="2" type="ORF">mMyoMyo1_012137</name>
</gene>
<proteinExistence type="predicted"/>
<dbReference type="Proteomes" id="UP000527355">
    <property type="component" value="Unassembled WGS sequence"/>
</dbReference>
<dbReference type="EMBL" id="JABWUV010000008">
    <property type="protein sequence ID" value="KAF6336948.1"/>
    <property type="molecule type" value="Genomic_DNA"/>
</dbReference>
<evidence type="ECO:0000313" key="3">
    <source>
        <dbReference type="Proteomes" id="UP000527355"/>
    </source>
</evidence>
<feature type="region of interest" description="Disordered" evidence="1">
    <location>
        <begin position="72"/>
        <end position="116"/>
    </location>
</feature>
<name>A0A7J7WI84_MYOMY</name>
<sequence length="156" mass="16811">MARLRLHPLSHTEKSQSARLGLHTLSCTEQGPSGGWGAPPCHAQSRADQGVEELPPVTHRAGQIRGLRRRTLSHSGQGRWGGYGSTRHTQNRARGGRLECRPLSPTEQGQSGGRGATTVTLRAGLMGRLWLYPVTHRAGPVGVEGLGRHTLSHTEP</sequence>